<organism evidence="2 3">
    <name type="scientific">Hymenoscyphus albidus</name>
    <dbReference type="NCBI Taxonomy" id="595503"/>
    <lineage>
        <taxon>Eukaryota</taxon>
        <taxon>Fungi</taxon>
        <taxon>Dikarya</taxon>
        <taxon>Ascomycota</taxon>
        <taxon>Pezizomycotina</taxon>
        <taxon>Leotiomycetes</taxon>
        <taxon>Helotiales</taxon>
        <taxon>Helotiaceae</taxon>
        <taxon>Hymenoscyphus</taxon>
    </lineage>
</organism>
<dbReference type="EMBL" id="CAJVRM010000096">
    <property type="protein sequence ID" value="CAG8974235.1"/>
    <property type="molecule type" value="Genomic_DNA"/>
</dbReference>
<comment type="caution">
    <text evidence="2">The sequence shown here is derived from an EMBL/GenBank/DDBJ whole genome shotgun (WGS) entry which is preliminary data.</text>
</comment>
<protein>
    <recommendedName>
        <fullName evidence="4">F-box domain-containing protein</fullName>
    </recommendedName>
</protein>
<evidence type="ECO:0000313" key="3">
    <source>
        <dbReference type="Proteomes" id="UP000701801"/>
    </source>
</evidence>
<gene>
    <name evidence="2" type="ORF">HYALB_00009723</name>
</gene>
<sequence length="241" mass="26888">MALSDSTAARLTENRTYGSIDPMLDNHFQTLENCAVPETNFGSVKRPPYLSSSSETRHSTGTLTIAPSASATSAVQKDHNKASAEDQPQPATNLDMGPKGHIIKLPVELQKIIAENITPQEVVCLALTCKALYHVHKNVITTVPLYQPRYQGKQLCSLLRDWIDPEHLMVLDTHTSKFVTWECREKIMGARFNLWQKQGSHGAACKGCFHSVWSVVAEVRSQNITSRTWVLPDRVRNLNLP</sequence>
<evidence type="ECO:0000256" key="1">
    <source>
        <dbReference type="SAM" id="MobiDB-lite"/>
    </source>
</evidence>
<dbReference type="CDD" id="cd09917">
    <property type="entry name" value="F-box_SF"/>
    <property type="match status" value="1"/>
</dbReference>
<feature type="compositionally biased region" description="Polar residues" evidence="1">
    <location>
        <begin position="50"/>
        <end position="75"/>
    </location>
</feature>
<evidence type="ECO:0000313" key="2">
    <source>
        <dbReference type="EMBL" id="CAG8974235.1"/>
    </source>
</evidence>
<accession>A0A9N9PZT8</accession>
<reference evidence="2" key="1">
    <citation type="submission" date="2021-07" db="EMBL/GenBank/DDBJ databases">
        <authorList>
            <person name="Durling M."/>
        </authorList>
    </citation>
    <scope>NUCLEOTIDE SEQUENCE</scope>
</reference>
<dbReference type="Proteomes" id="UP000701801">
    <property type="component" value="Unassembled WGS sequence"/>
</dbReference>
<name>A0A9N9PZT8_9HELO</name>
<dbReference type="SUPFAM" id="SSF81383">
    <property type="entry name" value="F-box domain"/>
    <property type="match status" value="1"/>
</dbReference>
<dbReference type="OrthoDB" id="10276612at2759"/>
<dbReference type="InterPro" id="IPR036047">
    <property type="entry name" value="F-box-like_dom_sf"/>
</dbReference>
<evidence type="ECO:0008006" key="4">
    <source>
        <dbReference type="Google" id="ProtNLM"/>
    </source>
</evidence>
<proteinExistence type="predicted"/>
<keyword evidence="3" id="KW-1185">Reference proteome</keyword>
<feature type="region of interest" description="Disordered" evidence="1">
    <location>
        <begin position="46"/>
        <end position="97"/>
    </location>
</feature>
<dbReference type="AlphaFoldDB" id="A0A9N9PZT8"/>